<dbReference type="AlphaFoldDB" id="A0AAD4I9F0"/>
<accession>A0AAD4I9F0</accession>
<dbReference type="SUPFAM" id="SSF144232">
    <property type="entry name" value="HIT/MYND zinc finger-like"/>
    <property type="match status" value="1"/>
</dbReference>
<dbReference type="EMBL" id="JAANER010000006">
    <property type="protein sequence ID" value="KAG9188594.1"/>
    <property type="molecule type" value="Genomic_DNA"/>
</dbReference>
<feature type="domain" description="MYND-type" evidence="5">
    <location>
        <begin position="35"/>
        <end position="73"/>
    </location>
</feature>
<name>A0AAD4I9F0_9PLEO</name>
<evidence type="ECO:0000256" key="1">
    <source>
        <dbReference type="ARBA" id="ARBA00022723"/>
    </source>
</evidence>
<evidence type="ECO:0000256" key="2">
    <source>
        <dbReference type="ARBA" id="ARBA00022771"/>
    </source>
</evidence>
<organism evidence="6 7">
    <name type="scientific">Alternaria panax</name>
    <dbReference type="NCBI Taxonomy" id="48097"/>
    <lineage>
        <taxon>Eukaryota</taxon>
        <taxon>Fungi</taxon>
        <taxon>Dikarya</taxon>
        <taxon>Ascomycota</taxon>
        <taxon>Pezizomycotina</taxon>
        <taxon>Dothideomycetes</taxon>
        <taxon>Pleosporomycetidae</taxon>
        <taxon>Pleosporales</taxon>
        <taxon>Pleosporineae</taxon>
        <taxon>Pleosporaceae</taxon>
        <taxon>Alternaria</taxon>
        <taxon>Alternaria sect. Panax</taxon>
    </lineage>
</organism>
<evidence type="ECO:0000256" key="3">
    <source>
        <dbReference type="ARBA" id="ARBA00022833"/>
    </source>
</evidence>
<dbReference type="Pfam" id="PF01753">
    <property type="entry name" value="zf-MYND"/>
    <property type="match status" value="1"/>
</dbReference>
<reference evidence="6" key="1">
    <citation type="submission" date="2021-07" db="EMBL/GenBank/DDBJ databases">
        <title>Genome Resource of American Ginseng Black Spot Pathogen Alternaria panax.</title>
        <authorList>
            <person name="Qiu C."/>
            <person name="Wang W."/>
            <person name="Liu Z."/>
        </authorList>
    </citation>
    <scope>NUCLEOTIDE SEQUENCE</scope>
    <source>
        <strain evidence="6">BNCC115425</strain>
    </source>
</reference>
<evidence type="ECO:0000313" key="6">
    <source>
        <dbReference type="EMBL" id="KAG9188594.1"/>
    </source>
</evidence>
<comment type="caution">
    <text evidence="6">The sequence shown here is derived from an EMBL/GenBank/DDBJ whole genome shotgun (WGS) entry which is preliminary data.</text>
</comment>
<dbReference type="PROSITE" id="PS01360">
    <property type="entry name" value="ZF_MYND_1"/>
    <property type="match status" value="1"/>
</dbReference>
<gene>
    <name evidence="6" type="ORF">G6011_07299</name>
</gene>
<dbReference type="Gene3D" id="6.10.140.2220">
    <property type="match status" value="1"/>
</dbReference>
<protein>
    <recommendedName>
        <fullName evidence="5">MYND-type domain-containing protein</fullName>
    </recommendedName>
</protein>
<dbReference type="Proteomes" id="UP001199106">
    <property type="component" value="Unassembled WGS sequence"/>
</dbReference>
<keyword evidence="3" id="KW-0862">Zinc</keyword>
<sequence>MSPTAPYTPQDFGYPLMLEDYISVSSPITDVADLCAACHTPDAKNKCSRCKNIRYCSPACQKRSWDTHHKLVCKAYANVTREYISRALRRVLYFPEKVHKPLFSILAFDEEGTVGDLEHYFPGVPAQEIKKLSFHDRYLPYFVQINYDTNPHGERALTENKSFGRPFRGPIVVLAYDLETALSGPALNADTTMMGPLMDYVKLCREYDGPKFIEQPQQKYTKSELEDIMGKAAISGLRKGTN</sequence>
<proteinExistence type="predicted"/>
<keyword evidence="7" id="KW-1185">Reference proteome</keyword>
<dbReference type="GO" id="GO:0008270">
    <property type="term" value="F:zinc ion binding"/>
    <property type="evidence" value="ECO:0007669"/>
    <property type="project" value="UniProtKB-KW"/>
</dbReference>
<evidence type="ECO:0000256" key="4">
    <source>
        <dbReference type="PROSITE-ProRule" id="PRU00134"/>
    </source>
</evidence>
<keyword evidence="1" id="KW-0479">Metal-binding</keyword>
<keyword evidence="2 4" id="KW-0863">Zinc-finger</keyword>
<dbReference type="PROSITE" id="PS50865">
    <property type="entry name" value="ZF_MYND_2"/>
    <property type="match status" value="1"/>
</dbReference>
<evidence type="ECO:0000259" key="5">
    <source>
        <dbReference type="PROSITE" id="PS50865"/>
    </source>
</evidence>
<dbReference type="InterPro" id="IPR002893">
    <property type="entry name" value="Znf_MYND"/>
</dbReference>
<evidence type="ECO:0000313" key="7">
    <source>
        <dbReference type="Proteomes" id="UP001199106"/>
    </source>
</evidence>